<feature type="region of interest" description="Disordered" evidence="1">
    <location>
        <begin position="1"/>
        <end position="23"/>
    </location>
</feature>
<feature type="compositionally biased region" description="Basic and acidic residues" evidence="1">
    <location>
        <begin position="87"/>
        <end position="101"/>
    </location>
</feature>
<feature type="non-terminal residue" evidence="2">
    <location>
        <position position="428"/>
    </location>
</feature>
<proteinExistence type="predicted"/>
<evidence type="ECO:0000256" key="1">
    <source>
        <dbReference type="SAM" id="MobiDB-lite"/>
    </source>
</evidence>
<feature type="non-terminal residue" evidence="2">
    <location>
        <position position="1"/>
    </location>
</feature>
<feature type="region of interest" description="Disordered" evidence="1">
    <location>
        <begin position="349"/>
        <end position="369"/>
    </location>
</feature>
<feature type="compositionally biased region" description="Basic residues" evidence="1">
    <location>
        <begin position="36"/>
        <end position="47"/>
    </location>
</feature>
<feature type="region of interest" description="Disordered" evidence="1">
    <location>
        <begin position="203"/>
        <end position="319"/>
    </location>
</feature>
<reference evidence="2" key="1">
    <citation type="submission" date="2020-02" db="EMBL/GenBank/DDBJ databases">
        <authorList>
            <person name="Meier V. D."/>
        </authorList>
    </citation>
    <scope>NUCLEOTIDE SEQUENCE</scope>
    <source>
        <strain evidence="2">AVDCRST_MAG05</strain>
    </source>
</reference>
<dbReference type="AlphaFoldDB" id="A0A6J4RHD2"/>
<feature type="compositionally biased region" description="Basic residues" evidence="1">
    <location>
        <begin position="56"/>
        <end position="70"/>
    </location>
</feature>
<organism evidence="2">
    <name type="scientific">uncultured Rubrobacteraceae bacterium</name>
    <dbReference type="NCBI Taxonomy" id="349277"/>
    <lineage>
        <taxon>Bacteria</taxon>
        <taxon>Bacillati</taxon>
        <taxon>Actinomycetota</taxon>
        <taxon>Rubrobacteria</taxon>
        <taxon>Rubrobacterales</taxon>
        <taxon>Rubrobacteraceae</taxon>
        <taxon>environmental samples</taxon>
    </lineage>
</organism>
<name>A0A6J4RHD2_9ACTN</name>
<protein>
    <submittedName>
        <fullName evidence="2">Adenylosuccinate synthetase</fullName>
        <ecNumber evidence="2">6.3.4.4</ecNumber>
    </submittedName>
</protein>
<feature type="region of interest" description="Disordered" evidence="1">
    <location>
        <begin position="35"/>
        <end position="169"/>
    </location>
</feature>
<feature type="compositionally biased region" description="Basic and acidic residues" evidence="1">
    <location>
        <begin position="262"/>
        <end position="298"/>
    </location>
</feature>
<feature type="compositionally biased region" description="Basic and acidic residues" evidence="1">
    <location>
        <begin position="115"/>
        <end position="131"/>
    </location>
</feature>
<dbReference type="EMBL" id="CADCVM010000054">
    <property type="protein sequence ID" value="CAA9469705.1"/>
    <property type="molecule type" value="Genomic_DNA"/>
</dbReference>
<gene>
    <name evidence="2" type="ORF">AVDCRST_MAG05-449</name>
</gene>
<feature type="region of interest" description="Disordered" evidence="1">
    <location>
        <begin position="405"/>
        <end position="428"/>
    </location>
</feature>
<sequence length="428" mass="46853">DGHGRARVGMGRRGEGAGLRRAGLRRPLCLAVFRWQQRRAHRPRRRGGVQAPPHPVWHRARGRRLHHRQRGRGEPGGARRGGRGARGARDQRQGPAQDRRPGPPHNALPHSPRFAPRDRFGRRAHRDDQQGHRPRLRGQGGPLRSPRAGHLGRGHPQDKAQGGAAREELDLRERLRREALRRLRARHLAARLRGIYPADALRHGHHAARGPRAAGEGPARGGPGYPPGQRPRHLPVRDVLQPDRRGGRHGLGHPGRAARVRCRGDEGLHDAGRGRADADRALRRGGGKDPGGRRRVRDDDGEGQAGRVARPSGHKVGRFPERHHALCADDARRALVGRRGQDLYRLRGGRGAVRGLPDAPDGPAPRPPRLQDAARVGRGHHGVQDAGGPARGGAGLCGVRGGRGWGAFVHDQRRPRAGPGHRGEDRYL</sequence>
<feature type="compositionally biased region" description="Basic residues" evidence="1">
    <location>
        <begin position="246"/>
        <end position="261"/>
    </location>
</feature>
<keyword evidence="2" id="KW-0436">Ligase</keyword>
<dbReference type="GO" id="GO:0004019">
    <property type="term" value="F:adenylosuccinate synthase activity"/>
    <property type="evidence" value="ECO:0007669"/>
    <property type="project" value="UniProtKB-EC"/>
</dbReference>
<feature type="region of interest" description="Disordered" evidence="1">
    <location>
        <begin position="375"/>
        <end position="394"/>
    </location>
</feature>
<dbReference type="EC" id="6.3.4.4" evidence="2"/>
<accession>A0A6J4RHD2</accession>
<evidence type="ECO:0000313" key="2">
    <source>
        <dbReference type="EMBL" id="CAA9469705.1"/>
    </source>
</evidence>